<accession>A0A504XMV2</accession>
<dbReference type="VEuPathDB" id="TriTrypDB:LdCL_230014300"/>
<feature type="compositionally biased region" description="Polar residues" evidence="1">
    <location>
        <begin position="406"/>
        <end position="428"/>
    </location>
</feature>
<protein>
    <submittedName>
        <fullName evidence="2">Uncharacterized protein</fullName>
    </submittedName>
</protein>
<feature type="compositionally biased region" description="Low complexity" evidence="1">
    <location>
        <begin position="216"/>
        <end position="226"/>
    </location>
</feature>
<evidence type="ECO:0000313" key="3">
    <source>
        <dbReference type="Proteomes" id="UP000318447"/>
    </source>
</evidence>
<evidence type="ECO:0000313" key="2">
    <source>
        <dbReference type="EMBL" id="TPP50282.1"/>
    </source>
</evidence>
<reference evidence="3" key="1">
    <citation type="submission" date="2019-02" db="EMBL/GenBank/DDBJ databases">
        <title>FDA dAtabase for Regulatory Grade micrObial Sequences (FDA-ARGOS): Supporting development and validation of Infectious Disease Dx tests.</title>
        <authorList>
            <person name="Duncan R."/>
            <person name="Fisher C."/>
            <person name="Tallon L."/>
            <person name="Sadzewicz L."/>
            <person name="Sengamalay N."/>
            <person name="Ott S."/>
            <person name="Godinez A."/>
            <person name="Nagaraj S."/>
            <person name="Vavikolanu K."/>
            <person name="Nadendla S."/>
            <person name="Aluvathingal J."/>
            <person name="Sichtig H."/>
        </authorList>
    </citation>
    <scope>NUCLEOTIDE SEQUENCE [LARGE SCALE GENOMIC DNA]</scope>
    <source>
        <strain evidence="3">FDAARGOS_361</strain>
    </source>
</reference>
<feature type="region of interest" description="Disordered" evidence="1">
    <location>
        <begin position="537"/>
        <end position="594"/>
    </location>
</feature>
<feature type="compositionally biased region" description="Low complexity" evidence="1">
    <location>
        <begin position="559"/>
        <end position="573"/>
    </location>
</feature>
<evidence type="ECO:0000256" key="1">
    <source>
        <dbReference type="SAM" id="MobiDB-lite"/>
    </source>
</evidence>
<name>A0A504XMV2_LEIDO</name>
<comment type="caution">
    <text evidence="2">The sequence shown here is derived from an EMBL/GenBank/DDBJ whole genome shotgun (WGS) entry which is preliminary data.</text>
</comment>
<feature type="region of interest" description="Disordered" evidence="1">
    <location>
        <begin position="442"/>
        <end position="478"/>
    </location>
</feature>
<gene>
    <name evidence="2" type="ORF">CGC21_17325</name>
</gene>
<feature type="region of interest" description="Disordered" evidence="1">
    <location>
        <begin position="399"/>
        <end position="428"/>
    </location>
</feature>
<sequence length="594" mass="61080">MSLRQHLFNQREVVAVFLDLGDATVHITDVALPAPHSALAPLGGAAASAHVPPLTRLDVVREALVAFVRAKVLFVPRTALLTFRLYVVRAGGATGKGHENGEAVVQELSALGPAGATGGRAMQTAIKALDPSLRGPNNSCESGAASSLPTVYTGVVRCLKRLLEEAEQAQRQPADQAVMWMSESASVTVLENSSFAYTKGPPAATASSNNAGLPSASPTRGGPPATAAAVNQEVCAVMHGIVLRSRQCPLTLPSSRAQAKASTTSAAATGIPHERAPPLSTELSIDDSCACALLDPVELTGPASLLSRAAFNAGDGTTSQKRRSTSYMLYVPAAEVITGTTAEKNITSQLAPSPKPSVPSASSRRSEFPPVLAMRAGNGSTSAQSWCVCAPVGTTHHSLLDMPRHGSTTADEVPSQSPESSTKLPTLQLNRAATYDVCTQGRRAQAALSPSGRGPKKGPPRPQPQPPHQRPLNSGVRSGNVMVSNAQVPSTSAAAAHQQSTAFPVLAPFVTPLPLTHPHPFLSTQSGRVTARRVNGARANPGTQATDPSSGGGSDGSRRPSTAVSSGTSSKSTPLGTMAKGSASPPSHPQSPVK</sequence>
<dbReference type="Proteomes" id="UP000318447">
    <property type="component" value="Unassembled WGS sequence"/>
</dbReference>
<dbReference type="VEuPathDB" id="TriTrypDB:LDHU3_23.1070"/>
<dbReference type="VEuPathDB" id="TriTrypDB:LdBPK_230780.1"/>
<feature type="region of interest" description="Disordered" evidence="1">
    <location>
        <begin position="253"/>
        <end position="279"/>
    </location>
</feature>
<organism evidence="2 3">
    <name type="scientific">Leishmania donovani</name>
    <dbReference type="NCBI Taxonomy" id="5661"/>
    <lineage>
        <taxon>Eukaryota</taxon>
        <taxon>Discoba</taxon>
        <taxon>Euglenozoa</taxon>
        <taxon>Kinetoplastea</taxon>
        <taxon>Metakinetoplastina</taxon>
        <taxon>Trypanosomatida</taxon>
        <taxon>Trypanosomatidae</taxon>
        <taxon>Leishmaniinae</taxon>
        <taxon>Leishmania</taxon>
    </lineage>
</organism>
<feature type="region of interest" description="Disordered" evidence="1">
    <location>
        <begin position="200"/>
        <end position="226"/>
    </location>
</feature>
<proteinExistence type="predicted"/>
<dbReference type="EMBL" id="RHLC01000022">
    <property type="protein sequence ID" value="TPP50282.1"/>
    <property type="molecule type" value="Genomic_DNA"/>
</dbReference>
<feature type="compositionally biased region" description="Pro residues" evidence="1">
    <location>
        <begin position="460"/>
        <end position="469"/>
    </location>
</feature>
<dbReference type="AlphaFoldDB" id="A0A504XMV2"/>
<feature type="compositionally biased region" description="Low complexity" evidence="1">
    <location>
        <begin position="254"/>
        <end position="269"/>
    </location>
</feature>